<sequence length="322" mass="37956">MTAITRKIHQFNQQLQTQLWTKYYIDYDLSSENTILLAGCGRSGTTWVSNIINYQNKYRYIFEPFCLEEVDVFKSLDFGNGKYLRHDAEDKELLKVVKFICSGKLRNKWCDRFNQKFITDRRLIKVIRINLLLGWINHKLPSMPIILLLRHPCAVANSKIQLNWKTSINKYLIQEQLIQDFLHPFIDTIKAINNQGDAFEKIILAWCIENYVPLKQFEKKKLCIVFYEKLCTEPELELKKIFSFLGDKDNKYLTHNFRIPSQLSRRSSSIITGENLTDSWKKNITERQIKKAMEILSIFGLEQIYSHNSIPESQNLKILMAS</sequence>
<dbReference type="AlphaFoldDB" id="A0A563VLE6"/>
<dbReference type="SUPFAM" id="SSF52540">
    <property type="entry name" value="P-loop containing nucleoside triphosphate hydrolases"/>
    <property type="match status" value="1"/>
</dbReference>
<protein>
    <recommendedName>
        <fullName evidence="1">Sulfotransferase domain-containing protein</fullName>
    </recommendedName>
</protein>
<organism evidence="2 3">
    <name type="scientific">Hyella patelloides LEGE 07179</name>
    <dbReference type="NCBI Taxonomy" id="945734"/>
    <lineage>
        <taxon>Bacteria</taxon>
        <taxon>Bacillati</taxon>
        <taxon>Cyanobacteriota</taxon>
        <taxon>Cyanophyceae</taxon>
        <taxon>Pleurocapsales</taxon>
        <taxon>Hyellaceae</taxon>
        <taxon>Hyella</taxon>
    </lineage>
</organism>
<evidence type="ECO:0000313" key="3">
    <source>
        <dbReference type="Proteomes" id="UP000320055"/>
    </source>
</evidence>
<gene>
    <name evidence="2" type="ORF">H1P_140021</name>
</gene>
<evidence type="ECO:0000259" key="1">
    <source>
        <dbReference type="Pfam" id="PF00685"/>
    </source>
</evidence>
<keyword evidence="3" id="KW-1185">Reference proteome</keyword>
<dbReference type="RefSeq" id="WP_144864028.1">
    <property type="nucleotide sequence ID" value="NZ_LR213776.1"/>
</dbReference>
<dbReference type="Proteomes" id="UP000320055">
    <property type="component" value="Unassembled WGS sequence"/>
</dbReference>
<name>A0A563VLE6_9CYAN</name>
<dbReference type="GO" id="GO:0008146">
    <property type="term" value="F:sulfotransferase activity"/>
    <property type="evidence" value="ECO:0007669"/>
    <property type="project" value="InterPro"/>
</dbReference>
<feature type="domain" description="Sulfotransferase" evidence="1">
    <location>
        <begin position="34"/>
        <end position="248"/>
    </location>
</feature>
<dbReference type="Pfam" id="PF00685">
    <property type="entry name" value="Sulfotransfer_1"/>
    <property type="match status" value="1"/>
</dbReference>
<accession>A0A563VLE6</accession>
<dbReference type="OrthoDB" id="7861019at2"/>
<reference evidence="2 3" key="1">
    <citation type="submission" date="2019-01" db="EMBL/GenBank/DDBJ databases">
        <authorList>
            <person name="Brito A."/>
        </authorList>
    </citation>
    <scope>NUCLEOTIDE SEQUENCE [LARGE SCALE GENOMIC DNA]</scope>
    <source>
        <strain evidence="2">1</strain>
    </source>
</reference>
<dbReference type="Gene3D" id="3.40.50.300">
    <property type="entry name" value="P-loop containing nucleotide triphosphate hydrolases"/>
    <property type="match status" value="1"/>
</dbReference>
<dbReference type="InterPro" id="IPR000863">
    <property type="entry name" value="Sulfotransferase_dom"/>
</dbReference>
<proteinExistence type="predicted"/>
<dbReference type="EMBL" id="CAACVJ010000046">
    <property type="protein sequence ID" value="VEP12238.1"/>
    <property type="molecule type" value="Genomic_DNA"/>
</dbReference>
<dbReference type="InterPro" id="IPR027417">
    <property type="entry name" value="P-loop_NTPase"/>
</dbReference>
<evidence type="ECO:0000313" key="2">
    <source>
        <dbReference type="EMBL" id="VEP12238.1"/>
    </source>
</evidence>